<dbReference type="Pfam" id="PF20414">
    <property type="entry name" value="DUF6698"/>
    <property type="match status" value="1"/>
</dbReference>
<proteinExistence type="predicted"/>
<gene>
    <name evidence="1" type="ORF">PISMIDRAFT_116732</name>
</gene>
<evidence type="ECO:0000313" key="1">
    <source>
        <dbReference type="EMBL" id="KIK14599.1"/>
    </source>
</evidence>
<dbReference type="EMBL" id="KN833930">
    <property type="protein sequence ID" value="KIK14599.1"/>
    <property type="molecule type" value="Genomic_DNA"/>
</dbReference>
<protein>
    <submittedName>
        <fullName evidence="1">Unplaced genomic scaffold scaffold_246, whole genome shotgun sequence</fullName>
    </submittedName>
</protein>
<reference evidence="1 2" key="1">
    <citation type="submission" date="2014-04" db="EMBL/GenBank/DDBJ databases">
        <authorList>
            <consortium name="DOE Joint Genome Institute"/>
            <person name="Kuo A."/>
            <person name="Kohler A."/>
            <person name="Costa M.D."/>
            <person name="Nagy L.G."/>
            <person name="Floudas D."/>
            <person name="Copeland A."/>
            <person name="Barry K.W."/>
            <person name="Cichocki N."/>
            <person name="Veneault-Fourrey C."/>
            <person name="LaButti K."/>
            <person name="Lindquist E.A."/>
            <person name="Lipzen A."/>
            <person name="Lundell T."/>
            <person name="Morin E."/>
            <person name="Murat C."/>
            <person name="Sun H."/>
            <person name="Tunlid A."/>
            <person name="Henrissat B."/>
            <person name="Grigoriev I.V."/>
            <person name="Hibbett D.S."/>
            <person name="Martin F."/>
            <person name="Nordberg H.P."/>
            <person name="Cantor M.N."/>
            <person name="Hua S.X."/>
        </authorList>
    </citation>
    <scope>NUCLEOTIDE SEQUENCE [LARGE SCALE GENOMIC DNA]</scope>
    <source>
        <strain evidence="1 2">441</strain>
    </source>
</reference>
<dbReference type="AlphaFoldDB" id="A0A0C9YL99"/>
<keyword evidence="2" id="KW-1185">Reference proteome</keyword>
<evidence type="ECO:0000313" key="2">
    <source>
        <dbReference type="Proteomes" id="UP000054018"/>
    </source>
</evidence>
<accession>A0A0C9YL99</accession>
<dbReference type="STRING" id="765257.A0A0C9YL99"/>
<dbReference type="HOGENOM" id="CLU_035918_5_0_1"/>
<dbReference type="OrthoDB" id="2680265at2759"/>
<reference evidence="2" key="2">
    <citation type="submission" date="2015-01" db="EMBL/GenBank/DDBJ databases">
        <title>Evolutionary Origins and Diversification of the Mycorrhizal Mutualists.</title>
        <authorList>
            <consortium name="DOE Joint Genome Institute"/>
            <consortium name="Mycorrhizal Genomics Consortium"/>
            <person name="Kohler A."/>
            <person name="Kuo A."/>
            <person name="Nagy L.G."/>
            <person name="Floudas D."/>
            <person name="Copeland A."/>
            <person name="Barry K.W."/>
            <person name="Cichocki N."/>
            <person name="Veneault-Fourrey C."/>
            <person name="LaButti K."/>
            <person name="Lindquist E.A."/>
            <person name="Lipzen A."/>
            <person name="Lundell T."/>
            <person name="Morin E."/>
            <person name="Murat C."/>
            <person name="Riley R."/>
            <person name="Ohm R."/>
            <person name="Sun H."/>
            <person name="Tunlid A."/>
            <person name="Henrissat B."/>
            <person name="Grigoriev I.V."/>
            <person name="Hibbett D.S."/>
            <person name="Martin F."/>
        </authorList>
    </citation>
    <scope>NUCLEOTIDE SEQUENCE [LARGE SCALE GENOMIC DNA]</scope>
    <source>
        <strain evidence="2">441</strain>
    </source>
</reference>
<feature type="non-terminal residue" evidence="1">
    <location>
        <position position="1"/>
    </location>
</feature>
<organism evidence="1 2">
    <name type="scientific">Pisolithus microcarpus 441</name>
    <dbReference type="NCBI Taxonomy" id="765257"/>
    <lineage>
        <taxon>Eukaryota</taxon>
        <taxon>Fungi</taxon>
        <taxon>Dikarya</taxon>
        <taxon>Basidiomycota</taxon>
        <taxon>Agaricomycotina</taxon>
        <taxon>Agaricomycetes</taxon>
        <taxon>Agaricomycetidae</taxon>
        <taxon>Boletales</taxon>
        <taxon>Sclerodermatineae</taxon>
        <taxon>Pisolithaceae</taxon>
        <taxon>Pisolithus</taxon>
    </lineage>
</organism>
<name>A0A0C9YL99_9AGAM</name>
<dbReference type="InterPro" id="IPR046521">
    <property type="entry name" value="DUF6698"/>
</dbReference>
<sequence length="267" mass="30395">QDRLFKAYNKLLNHQPSLRKVFKSGELCEIVSIFKELNRGADAARGDDATSLKPVVVHWLTSAEPVEPVLKPDEKDGRGFDHEVTGRLLCPVDYDWHDPDHCKKIHDYHPDFLITAYSWPTFLYENEKFDLNCPSNGLFKGRLLVKAFKQIFTSPTSILKMDNEPHPMKCQRHDEWCTCSHVASLFGMKSVSPQAVAYVAVQLHFALSDCGSWWVKIIQELLLWWNRKVFGRTKVLEYSPQKTGKLSVAMSLKRSAAVSQPSGSTTT</sequence>
<dbReference type="Proteomes" id="UP000054018">
    <property type="component" value="Unassembled WGS sequence"/>
</dbReference>